<protein>
    <submittedName>
        <fullName evidence="1">Uncharacterized protein</fullName>
    </submittedName>
</protein>
<dbReference type="EMBL" id="CM047584">
    <property type="protein sequence ID" value="KAI9911749.1"/>
    <property type="molecule type" value="Genomic_DNA"/>
</dbReference>
<dbReference type="Proteomes" id="UP001163321">
    <property type="component" value="Chromosome 5"/>
</dbReference>
<organism evidence="1 2">
    <name type="scientific">Peronosclerospora sorghi</name>
    <dbReference type="NCBI Taxonomy" id="230839"/>
    <lineage>
        <taxon>Eukaryota</taxon>
        <taxon>Sar</taxon>
        <taxon>Stramenopiles</taxon>
        <taxon>Oomycota</taxon>
        <taxon>Peronosporomycetes</taxon>
        <taxon>Peronosporales</taxon>
        <taxon>Peronosporaceae</taxon>
        <taxon>Peronosclerospora</taxon>
    </lineage>
</organism>
<proteinExistence type="predicted"/>
<name>A0ACC0W0X4_9STRA</name>
<keyword evidence="2" id="KW-1185">Reference proteome</keyword>
<sequence length="179" mass="19866">MCLVLHANHQLMLPMMIDRGPICESGGFRAIRQIMAAELPLQLTDVHVQWHLHRTAPPPPSAVRQSKDQLPDLLHQVAISFPSLTDQQQTTVVKELANLSQQVPDVLREPPSVRAKGRPPNNKSTKRDTSGFEYVDPPSKDAKPKRRKVTCGECNQVGHRRIPKMPTGSACEGTGRQSC</sequence>
<reference evidence="1 2" key="1">
    <citation type="journal article" date="2022" name="bioRxiv">
        <title>The genome of the oomycete Peronosclerospora sorghi, a cosmopolitan pathogen of maize and sorghum, is inflated with dispersed pseudogenes.</title>
        <authorList>
            <person name="Fletcher K."/>
            <person name="Martin F."/>
            <person name="Isakeit T."/>
            <person name="Cavanaugh K."/>
            <person name="Magill C."/>
            <person name="Michelmore R."/>
        </authorList>
    </citation>
    <scope>NUCLEOTIDE SEQUENCE [LARGE SCALE GENOMIC DNA]</scope>
    <source>
        <strain evidence="1">P6</strain>
    </source>
</reference>
<gene>
    <name evidence="1" type="ORF">PsorP6_009694</name>
</gene>
<accession>A0ACC0W0X4</accession>
<evidence type="ECO:0000313" key="1">
    <source>
        <dbReference type="EMBL" id="KAI9911749.1"/>
    </source>
</evidence>
<comment type="caution">
    <text evidence="1">The sequence shown here is derived from an EMBL/GenBank/DDBJ whole genome shotgun (WGS) entry which is preliminary data.</text>
</comment>
<evidence type="ECO:0000313" key="2">
    <source>
        <dbReference type="Proteomes" id="UP001163321"/>
    </source>
</evidence>